<evidence type="ECO:0000313" key="1">
    <source>
        <dbReference type="EMBL" id="PRQ55582.1"/>
    </source>
</evidence>
<dbReference type="Proteomes" id="UP000238479">
    <property type="component" value="Chromosome 1"/>
</dbReference>
<organism evidence="1 2">
    <name type="scientific">Rosa chinensis</name>
    <name type="common">China rose</name>
    <dbReference type="NCBI Taxonomy" id="74649"/>
    <lineage>
        <taxon>Eukaryota</taxon>
        <taxon>Viridiplantae</taxon>
        <taxon>Streptophyta</taxon>
        <taxon>Embryophyta</taxon>
        <taxon>Tracheophyta</taxon>
        <taxon>Spermatophyta</taxon>
        <taxon>Magnoliopsida</taxon>
        <taxon>eudicotyledons</taxon>
        <taxon>Gunneridae</taxon>
        <taxon>Pentapetalae</taxon>
        <taxon>rosids</taxon>
        <taxon>fabids</taxon>
        <taxon>Rosales</taxon>
        <taxon>Rosaceae</taxon>
        <taxon>Rosoideae</taxon>
        <taxon>Rosoideae incertae sedis</taxon>
        <taxon>Rosa</taxon>
    </lineage>
</organism>
<dbReference type="AlphaFoldDB" id="A0A2P6SA88"/>
<accession>A0A2P6SA88</accession>
<sequence>MSLLSNLQSILGYTTVIDENSTPSSTQNSKVQTSNSGQDHRRCHRQCVRYPALLWAQSAYSFHLCEIFESVIGSFGIERELLGQFRLISRKGSRMVSDVELLLRQNDLYFEERRMDSSVCTRNWTKYPKSETKLSLGEHSNFRAVS</sequence>
<proteinExistence type="predicted"/>
<dbReference type="Gramene" id="PRQ55582">
    <property type="protein sequence ID" value="PRQ55582"/>
    <property type="gene ID" value="RchiOBHm_Chr1g0326181"/>
</dbReference>
<keyword evidence="2" id="KW-1185">Reference proteome</keyword>
<evidence type="ECO:0000313" key="2">
    <source>
        <dbReference type="Proteomes" id="UP000238479"/>
    </source>
</evidence>
<reference evidence="1 2" key="1">
    <citation type="journal article" date="2018" name="Nat. Genet.">
        <title>The Rosa genome provides new insights in the design of modern roses.</title>
        <authorList>
            <person name="Bendahmane M."/>
        </authorList>
    </citation>
    <scope>NUCLEOTIDE SEQUENCE [LARGE SCALE GENOMIC DNA]</scope>
    <source>
        <strain evidence="2">cv. Old Blush</strain>
    </source>
</reference>
<protein>
    <submittedName>
        <fullName evidence="1">Uncharacterized protein</fullName>
    </submittedName>
</protein>
<dbReference type="EMBL" id="PDCK01000039">
    <property type="protein sequence ID" value="PRQ55582.1"/>
    <property type="molecule type" value="Genomic_DNA"/>
</dbReference>
<gene>
    <name evidence="1" type="ORF">RchiOBHm_Chr1g0326181</name>
</gene>
<comment type="caution">
    <text evidence="1">The sequence shown here is derived from an EMBL/GenBank/DDBJ whole genome shotgun (WGS) entry which is preliminary data.</text>
</comment>
<name>A0A2P6SA88_ROSCH</name>